<gene>
    <name evidence="1" type="ORF">THAOC_21354</name>
</gene>
<protein>
    <recommendedName>
        <fullName evidence="3">Leucine-rich repeat domain-containing protein</fullName>
    </recommendedName>
</protein>
<proteinExistence type="predicted"/>
<dbReference type="Proteomes" id="UP000266841">
    <property type="component" value="Unassembled WGS sequence"/>
</dbReference>
<evidence type="ECO:0008006" key="3">
    <source>
        <dbReference type="Google" id="ProtNLM"/>
    </source>
</evidence>
<dbReference type="Pfam" id="PF13306">
    <property type="entry name" value="LRR_5"/>
    <property type="match status" value="1"/>
</dbReference>
<evidence type="ECO:0000313" key="2">
    <source>
        <dbReference type="Proteomes" id="UP000266841"/>
    </source>
</evidence>
<dbReference type="InterPro" id="IPR026906">
    <property type="entry name" value="LRR_5"/>
</dbReference>
<keyword evidence="2" id="KW-1185">Reference proteome</keyword>
<dbReference type="Gene3D" id="3.80.10.10">
    <property type="entry name" value="Ribonuclease Inhibitor"/>
    <property type="match status" value="2"/>
</dbReference>
<dbReference type="EMBL" id="AGNL01025004">
    <property type="protein sequence ID" value="EJK58512.1"/>
    <property type="molecule type" value="Genomic_DNA"/>
</dbReference>
<dbReference type="InterPro" id="IPR053139">
    <property type="entry name" value="Surface_bspA-like"/>
</dbReference>
<evidence type="ECO:0000313" key="1">
    <source>
        <dbReference type="EMBL" id="EJK58512.1"/>
    </source>
</evidence>
<accession>K0SJ48</accession>
<reference evidence="1 2" key="1">
    <citation type="journal article" date="2012" name="Genome Biol.">
        <title>Genome and low-iron response of an oceanic diatom adapted to chronic iron limitation.</title>
        <authorList>
            <person name="Lommer M."/>
            <person name="Specht M."/>
            <person name="Roy A.S."/>
            <person name="Kraemer L."/>
            <person name="Andreson R."/>
            <person name="Gutowska M.A."/>
            <person name="Wolf J."/>
            <person name="Bergner S.V."/>
            <person name="Schilhabel M.B."/>
            <person name="Klostermeier U.C."/>
            <person name="Beiko R.G."/>
            <person name="Rosenstiel P."/>
            <person name="Hippler M."/>
            <person name="Laroche J."/>
        </authorList>
    </citation>
    <scope>NUCLEOTIDE SEQUENCE [LARGE SCALE GENOMIC DNA]</scope>
    <source>
        <strain evidence="1 2">CCMP1005</strain>
    </source>
</reference>
<comment type="caution">
    <text evidence="1">The sequence shown here is derived from an EMBL/GenBank/DDBJ whole genome shotgun (WGS) entry which is preliminary data.</text>
</comment>
<dbReference type="AlphaFoldDB" id="K0SJ48"/>
<dbReference type="OrthoDB" id="10264456at2759"/>
<dbReference type="PANTHER" id="PTHR45661:SF3">
    <property type="entry name" value="IG-LIKE DOMAIN-CONTAINING PROTEIN"/>
    <property type="match status" value="1"/>
</dbReference>
<dbReference type="SUPFAM" id="SSF52058">
    <property type="entry name" value="L domain-like"/>
    <property type="match status" value="1"/>
</dbReference>
<dbReference type="InterPro" id="IPR032675">
    <property type="entry name" value="LRR_dom_sf"/>
</dbReference>
<sequence>MDEPFLYDGGEISDEFRKGITCVRIGPQVTTIASGAFARCHCLTDVQFNERLQVVEDYAFEYCTELRSVTIPSTVTELGKRAFMGCRNLTEVRFSEGLRVIGDYAFASCTALRSVFLPRTATHLGRWAFHCCTNLAEVRLNEGLQAIEERSFASCGALRSLAIPSTVTRLGQHAFAVCSSLTEVFFLGSERLLNQEFLDHGHFGGERELLNHAALEEIIRPRENLAFLRCPFVMVKVPVSRALSERIQRLAHECKLSVEERIRGLPRLELMQDGNVVACFPVVRSASEAHFPFGGTSNGFDVQDTNLETSRSMYQVLQWVAFHELKESSTLIELALWKSRIDGARNVSRDDCRVPIPDPVKHLVMEYCGFAEFLRPTMDDT</sequence>
<name>K0SJ48_THAOC</name>
<dbReference type="PANTHER" id="PTHR45661">
    <property type="entry name" value="SURFACE ANTIGEN"/>
    <property type="match status" value="1"/>
</dbReference>
<organism evidence="1 2">
    <name type="scientific">Thalassiosira oceanica</name>
    <name type="common">Marine diatom</name>
    <dbReference type="NCBI Taxonomy" id="159749"/>
    <lineage>
        <taxon>Eukaryota</taxon>
        <taxon>Sar</taxon>
        <taxon>Stramenopiles</taxon>
        <taxon>Ochrophyta</taxon>
        <taxon>Bacillariophyta</taxon>
        <taxon>Coscinodiscophyceae</taxon>
        <taxon>Thalassiosirophycidae</taxon>
        <taxon>Thalassiosirales</taxon>
        <taxon>Thalassiosiraceae</taxon>
        <taxon>Thalassiosira</taxon>
    </lineage>
</organism>